<name>A0ABN1A8H9_9SPHN</name>
<keyword evidence="3" id="KW-1185">Reference proteome</keyword>
<comment type="caution">
    <text evidence="2">The sequence shown here is derived from an EMBL/GenBank/DDBJ whole genome shotgun (WGS) entry which is preliminary data.</text>
</comment>
<protein>
    <recommendedName>
        <fullName evidence="1">Surface-adhesin protein E-like domain-containing protein</fullName>
    </recommendedName>
</protein>
<evidence type="ECO:0000259" key="1">
    <source>
        <dbReference type="Pfam" id="PF16747"/>
    </source>
</evidence>
<feature type="domain" description="Surface-adhesin protein E-like" evidence="1">
    <location>
        <begin position="48"/>
        <end position="147"/>
    </location>
</feature>
<dbReference type="RefSeq" id="WP_229956554.1">
    <property type="nucleotide sequence ID" value="NZ_BAAAEM010000002.1"/>
</dbReference>
<evidence type="ECO:0000313" key="2">
    <source>
        <dbReference type="EMBL" id="GAA0470136.1"/>
    </source>
</evidence>
<evidence type="ECO:0000313" key="3">
    <source>
        <dbReference type="Proteomes" id="UP001500713"/>
    </source>
</evidence>
<dbReference type="InterPro" id="IPR031939">
    <property type="entry name" value="Adhesin_E-like"/>
</dbReference>
<gene>
    <name evidence="2" type="ORF">GCM10009096_08800</name>
</gene>
<accession>A0ABN1A8H9</accession>
<reference evidence="2 3" key="1">
    <citation type="journal article" date="2019" name="Int. J. Syst. Evol. Microbiol.">
        <title>The Global Catalogue of Microorganisms (GCM) 10K type strain sequencing project: providing services to taxonomists for standard genome sequencing and annotation.</title>
        <authorList>
            <consortium name="The Broad Institute Genomics Platform"/>
            <consortium name="The Broad Institute Genome Sequencing Center for Infectious Disease"/>
            <person name="Wu L."/>
            <person name="Ma J."/>
        </authorList>
    </citation>
    <scope>NUCLEOTIDE SEQUENCE [LARGE SCALE GENOMIC DNA]</scope>
    <source>
        <strain evidence="2 3">JCM 14162</strain>
    </source>
</reference>
<proteinExistence type="predicted"/>
<dbReference type="EMBL" id="BAAAEM010000002">
    <property type="protein sequence ID" value="GAA0470136.1"/>
    <property type="molecule type" value="Genomic_DNA"/>
</dbReference>
<organism evidence="2 3">
    <name type="scientific">Parasphingorhabdus litoris</name>
    <dbReference type="NCBI Taxonomy" id="394733"/>
    <lineage>
        <taxon>Bacteria</taxon>
        <taxon>Pseudomonadati</taxon>
        <taxon>Pseudomonadota</taxon>
        <taxon>Alphaproteobacteria</taxon>
        <taxon>Sphingomonadales</taxon>
        <taxon>Sphingomonadaceae</taxon>
        <taxon>Parasphingorhabdus</taxon>
    </lineage>
</organism>
<sequence>MARSPNFVAMIVLSMLIVPVAIAKDKPKLPDWYLVDEVIVDEAPDYRSDIFFADKSSVRNIDGLTSISVSQIVMAETNAGDNEISRIRDIRSTILIDCHKHMYAAMELTEFDGNEKLIRSETQSRAFAKWILPYADSGYVSVFRFACEPDQEFGSQEFPGHIQPLTAFKAYLNADWSK</sequence>
<dbReference type="Proteomes" id="UP001500713">
    <property type="component" value="Unassembled WGS sequence"/>
</dbReference>
<dbReference type="Pfam" id="PF16747">
    <property type="entry name" value="Adhesin_E"/>
    <property type="match status" value="1"/>
</dbReference>